<dbReference type="AlphaFoldDB" id="A0A841H830"/>
<organism evidence="2 3">
    <name type="scientific">Longimicrobium terrae</name>
    <dbReference type="NCBI Taxonomy" id="1639882"/>
    <lineage>
        <taxon>Bacteria</taxon>
        <taxon>Pseudomonadati</taxon>
        <taxon>Gemmatimonadota</taxon>
        <taxon>Longimicrobiia</taxon>
        <taxon>Longimicrobiales</taxon>
        <taxon>Longimicrobiaceae</taxon>
        <taxon>Longimicrobium</taxon>
    </lineage>
</organism>
<reference evidence="2 3" key="1">
    <citation type="submission" date="2020-08" db="EMBL/GenBank/DDBJ databases">
        <title>Genomic Encyclopedia of Type Strains, Phase IV (KMG-IV): sequencing the most valuable type-strain genomes for metagenomic binning, comparative biology and taxonomic classification.</title>
        <authorList>
            <person name="Goeker M."/>
        </authorList>
    </citation>
    <scope>NUCLEOTIDE SEQUENCE [LARGE SCALE GENOMIC DNA]</scope>
    <source>
        <strain evidence="2 3">DSM 29007</strain>
    </source>
</reference>
<sequence length="179" mass="19461">MTTYSATQRARLDGTLLASAVVVPLLTAAAALGADSWPARRFLALYTGPFFFAFFIWARLRLREPGPHSRGALAVDAAAVIAAALRLLSPAVPWSGHMVFYTYSAFTTRSLPYALLMLVLAGSATWFKLVLWDDPWSWGLGIVLGLFLAARRTVVHRARPPVAPEEKVRPPLSEPSGPS</sequence>
<gene>
    <name evidence="2" type="ORF">HNQ61_005733</name>
</gene>
<protein>
    <submittedName>
        <fullName evidence="2">Uncharacterized protein</fullName>
    </submittedName>
</protein>
<name>A0A841H830_9BACT</name>
<comment type="caution">
    <text evidence="2">The sequence shown here is derived from an EMBL/GenBank/DDBJ whole genome shotgun (WGS) entry which is preliminary data.</text>
</comment>
<dbReference type="Proteomes" id="UP000582837">
    <property type="component" value="Unassembled WGS sequence"/>
</dbReference>
<feature type="transmembrane region" description="Helical" evidence="1">
    <location>
        <begin position="43"/>
        <end position="60"/>
    </location>
</feature>
<evidence type="ECO:0000256" key="1">
    <source>
        <dbReference type="SAM" id="Phobius"/>
    </source>
</evidence>
<feature type="transmembrane region" description="Helical" evidence="1">
    <location>
        <begin position="111"/>
        <end position="131"/>
    </location>
</feature>
<keyword evidence="1" id="KW-1133">Transmembrane helix</keyword>
<proteinExistence type="predicted"/>
<dbReference type="RefSeq" id="WP_170039225.1">
    <property type="nucleotide sequence ID" value="NZ_JABDTL010000002.1"/>
</dbReference>
<keyword evidence="1" id="KW-0812">Transmembrane</keyword>
<keyword evidence="1" id="KW-0472">Membrane</keyword>
<keyword evidence="3" id="KW-1185">Reference proteome</keyword>
<dbReference type="EMBL" id="JACHIA010000038">
    <property type="protein sequence ID" value="MBB6074052.1"/>
    <property type="molecule type" value="Genomic_DNA"/>
</dbReference>
<evidence type="ECO:0000313" key="3">
    <source>
        <dbReference type="Proteomes" id="UP000582837"/>
    </source>
</evidence>
<evidence type="ECO:0000313" key="2">
    <source>
        <dbReference type="EMBL" id="MBB6074052.1"/>
    </source>
</evidence>
<accession>A0A841H830</accession>